<protein>
    <recommendedName>
        <fullName evidence="1">Protein kinase domain-containing protein</fullName>
    </recommendedName>
</protein>
<dbReference type="Proteomes" id="UP001175228">
    <property type="component" value="Unassembled WGS sequence"/>
</dbReference>
<dbReference type="Gene3D" id="1.10.510.10">
    <property type="entry name" value="Transferase(Phosphotransferase) domain 1"/>
    <property type="match status" value="1"/>
</dbReference>
<dbReference type="InterPro" id="IPR011009">
    <property type="entry name" value="Kinase-like_dom_sf"/>
</dbReference>
<organism evidence="2 3">
    <name type="scientific">Armillaria luteobubalina</name>
    <dbReference type="NCBI Taxonomy" id="153913"/>
    <lineage>
        <taxon>Eukaryota</taxon>
        <taxon>Fungi</taxon>
        <taxon>Dikarya</taxon>
        <taxon>Basidiomycota</taxon>
        <taxon>Agaricomycotina</taxon>
        <taxon>Agaricomycetes</taxon>
        <taxon>Agaricomycetidae</taxon>
        <taxon>Agaricales</taxon>
        <taxon>Marasmiineae</taxon>
        <taxon>Physalacriaceae</taxon>
        <taxon>Armillaria</taxon>
    </lineage>
</organism>
<feature type="non-terminal residue" evidence="2">
    <location>
        <position position="1"/>
    </location>
</feature>
<keyword evidence="3" id="KW-1185">Reference proteome</keyword>
<feature type="domain" description="Protein kinase" evidence="1">
    <location>
        <begin position="1"/>
        <end position="157"/>
    </location>
</feature>
<comment type="caution">
    <text evidence="2">The sequence shown here is derived from an EMBL/GenBank/DDBJ whole genome shotgun (WGS) entry which is preliminary data.</text>
</comment>
<dbReference type="InterPro" id="IPR040976">
    <property type="entry name" value="Pkinase_fungal"/>
</dbReference>
<evidence type="ECO:0000259" key="1">
    <source>
        <dbReference type="PROSITE" id="PS50011"/>
    </source>
</evidence>
<evidence type="ECO:0000313" key="2">
    <source>
        <dbReference type="EMBL" id="KAK0488045.1"/>
    </source>
</evidence>
<dbReference type="InterPro" id="IPR000719">
    <property type="entry name" value="Prot_kinase_dom"/>
</dbReference>
<accession>A0AA39PQ96</accession>
<dbReference type="SUPFAM" id="SSF56112">
    <property type="entry name" value="Protein kinase-like (PK-like)"/>
    <property type="match status" value="1"/>
</dbReference>
<proteinExistence type="predicted"/>
<dbReference type="Pfam" id="PF17667">
    <property type="entry name" value="Pkinase_fungal"/>
    <property type="match status" value="1"/>
</dbReference>
<evidence type="ECO:0000313" key="3">
    <source>
        <dbReference type="Proteomes" id="UP001175228"/>
    </source>
</evidence>
<name>A0AA39PQ96_9AGAR</name>
<dbReference type="PROSITE" id="PS50011">
    <property type="entry name" value="PROTEIN_KINASE_DOM"/>
    <property type="match status" value="1"/>
</dbReference>
<dbReference type="GO" id="GO:0004672">
    <property type="term" value="F:protein kinase activity"/>
    <property type="evidence" value="ECO:0007669"/>
    <property type="project" value="InterPro"/>
</dbReference>
<dbReference type="GO" id="GO:0005524">
    <property type="term" value="F:ATP binding"/>
    <property type="evidence" value="ECO:0007669"/>
    <property type="project" value="InterPro"/>
</dbReference>
<dbReference type="EMBL" id="JAUEPU010000042">
    <property type="protein sequence ID" value="KAK0488045.1"/>
    <property type="molecule type" value="Genomic_DNA"/>
</dbReference>
<dbReference type="AlphaFoldDB" id="A0AA39PQ96"/>
<gene>
    <name evidence="2" type="ORF">EDD18DRAFT_1081909</name>
</gene>
<reference evidence="2" key="1">
    <citation type="submission" date="2023-06" db="EMBL/GenBank/DDBJ databases">
        <authorList>
            <consortium name="Lawrence Berkeley National Laboratory"/>
            <person name="Ahrendt S."/>
            <person name="Sahu N."/>
            <person name="Indic B."/>
            <person name="Wong-Bajracharya J."/>
            <person name="Merenyi Z."/>
            <person name="Ke H.-M."/>
            <person name="Monk M."/>
            <person name="Kocsube S."/>
            <person name="Drula E."/>
            <person name="Lipzen A."/>
            <person name="Balint B."/>
            <person name="Henrissat B."/>
            <person name="Andreopoulos B."/>
            <person name="Martin F.M."/>
            <person name="Harder C.B."/>
            <person name="Rigling D."/>
            <person name="Ford K.L."/>
            <person name="Foster G.D."/>
            <person name="Pangilinan J."/>
            <person name="Papanicolaou A."/>
            <person name="Barry K."/>
            <person name="LaButti K."/>
            <person name="Viragh M."/>
            <person name="Koriabine M."/>
            <person name="Yan M."/>
            <person name="Riley R."/>
            <person name="Champramary S."/>
            <person name="Plett K.L."/>
            <person name="Tsai I.J."/>
            <person name="Slot J."/>
            <person name="Sipos G."/>
            <person name="Plett J."/>
            <person name="Nagy L.G."/>
            <person name="Grigoriev I.V."/>
        </authorList>
    </citation>
    <scope>NUCLEOTIDE SEQUENCE</scope>
    <source>
        <strain evidence="2">HWK02</strain>
    </source>
</reference>
<sequence>KVLHRNISLNNMMYQKRYDTNEFPFIGVLNNFDLSCSLPLKEVTSLHQIGTPPYMAHELLGQFDVVHLYQHDVKAFYYILLMLCCGYEIVQSAGGKVMQELQSQQAKMSFAKWYDRTTSWQELTDFKRYFFISVMPISPSKSFSAFLLWLNAIQILFRWGLYVFANLKIPETCLPSHFTLPGTMQPSAPFDNETLGGHITSEYMLQIMSEIDGHSLNKQQ</sequence>